<evidence type="ECO:0000313" key="1">
    <source>
        <dbReference type="EMBL" id="KAK7708669.1"/>
    </source>
</evidence>
<reference evidence="1 2" key="1">
    <citation type="submission" date="2024-02" db="EMBL/GenBank/DDBJ databases">
        <title>De novo assembly and annotation of 12 fungi associated with fruit tree decline syndrome in Ontario, Canada.</title>
        <authorList>
            <person name="Sulman M."/>
            <person name="Ellouze W."/>
            <person name="Ilyukhin E."/>
        </authorList>
    </citation>
    <scope>NUCLEOTIDE SEQUENCE [LARGE SCALE GENOMIC DNA]</scope>
    <source>
        <strain evidence="1 2">M169</strain>
    </source>
</reference>
<sequence length="183" mass="19020">MEWRFRISGTYLWGDAEGDASLKARGQKTSIVDTGGATALQATPGAQDDRGTTKLPNTATITPSPGHIQTPGSETDTITGENATTHGAPAEAGLGWVSFGEELPDHPLLHSGGHEIEDAAAAGVVTPTLAETEHGGLSGDGGDVQTIEGLSLRIASLVSEAKLKDDRLKELESDLNTKCSEYL</sequence>
<organism evidence="1 2">
    <name type="scientific">Diaporthe eres</name>
    <name type="common">Phomopsis oblonga</name>
    <dbReference type="NCBI Taxonomy" id="83184"/>
    <lineage>
        <taxon>Eukaryota</taxon>
        <taxon>Fungi</taxon>
        <taxon>Dikarya</taxon>
        <taxon>Ascomycota</taxon>
        <taxon>Pezizomycotina</taxon>
        <taxon>Sordariomycetes</taxon>
        <taxon>Sordariomycetidae</taxon>
        <taxon>Diaporthales</taxon>
        <taxon>Diaporthaceae</taxon>
        <taxon>Diaporthe</taxon>
        <taxon>Diaporthe eres species complex</taxon>
    </lineage>
</organism>
<dbReference type="Proteomes" id="UP001430848">
    <property type="component" value="Unassembled WGS sequence"/>
</dbReference>
<protein>
    <submittedName>
        <fullName evidence="1">Uncharacterized protein</fullName>
    </submittedName>
</protein>
<gene>
    <name evidence="1" type="ORF">SLS63_013439</name>
</gene>
<name>A0ABR1NNF0_DIAER</name>
<proteinExistence type="predicted"/>
<comment type="caution">
    <text evidence="1">The sequence shown here is derived from an EMBL/GenBank/DDBJ whole genome shotgun (WGS) entry which is preliminary data.</text>
</comment>
<accession>A0ABR1NNF0</accession>
<dbReference type="EMBL" id="JAKNSF020000181">
    <property type="protein sequence ID" value="KAK7708669.1"/>
    <property type="molecule type" value="Genomic_DNA"/>
</dbReference>
<keyword evidence="2" id="KW-1185">Reference proteome</keyword>
<evidence type="ECO:0000313" key="2">
    <source>
        <dbReference type="Proteomes" id="UP001430848"/>
    </source>
</evidence>